<evidence type="ECO:0000256" key="2">
    <source>
        <dbReference type="SAM" id="SignalP"/>
    </source>
</evidence>
<feature type="compositionally biased region" description="Low complexity" evidence="1">
    <location>
        <begin position="65"/>
        <end position="99"/>
    </location>
</feature>
<feature type="domain" description="Transferrin-binding protein B C-lobe/N-lobe beta-barrel" evidence="3">
    <location>
        <begin position="208"/>
        <end position="317"/>
    </location>
</feature>
<feature type="compositionally biased region" description="Polar residues" evidence="1">
    <location>
        <begin position="49"/>
        <end position="64"/>
    </location>
</feature>
<feature type="signal peptide" evidence="2">
    <location>
        <begin position="1"/>
        <end position="35"/>
    </location>
</feature>
<proteinExistence type="predicted"/>
<dbReference type="Gene3D" id="2.40.160.90">
    <property type="match status" value="1"/>
</dbReference>
<evidence type="ECO:0000313" key="5">
    <source>
        <dbReference type="Proteomes" id="UP000004870"/>
    </source>
</evidence>
<dbReference type="AlphaFoldDB" id="C8N9Z9"/>
<dbReference type="STRING" id="2718.CHUV0807_2112"/>
<gene>
    <name evidence="4" type="ORF">HMPREF0198_1327</name>
</gene>
<dbReference type="InterPro" id="IPR011250">
    <property type="entry name" value="OMP/PagP_B-barrel"/>
</dbReference>
<dbReference type="Pfam" id="PF01298">
    <property type="entry name" value="TbpB_B_D"/>
    <property type="match status" value="1"/>
</dbReference>
<dbReference type="SUPFAM" id="SSF56925">
    <property type="entry name" value="OMPA-like"/>
    <property type="match status" value="1"/>
</dbReference>
<keyword evidence="5" id="KW-1185">Reference proteome</keyword>
<organism evidence="4 5">
    <name type="scientific">Cardiobacterium hominis (strain ATCC 15826 / DSM 8339 / NCTC 10426 / 6573)</name>
    <dbReference type="NCBI Taxonomy" id="638300"/>
    <lineage>
        <taxon>Bacteria</taxon>
        <taxon>Pseudomonadati</taxon>
        <taxon>Pseudomonadota</taxon>
        <taxon>Gammaproteobacteria</taxon>
        <taxon>Cardiobacteriales</taxon>
        <taxon>Cardiobacteriaceae</taxon>
        <taxon>Cardiobacterium</taxon>
    </lineage>
</organism>
<sequence>MLALLFQNRRKIMKKHFVLSALTLALLSACGGSNGGNSDGAVLPPADINGSQTARSSNPSTQQTGNAPQQPGGNTQQAGNTQQNPQQPGNNNQNNQPNNSALTITPRSGELTGFTYTLTTGILSTPVSRNIRDQSNLSVGQIKLPTFAASEHKGGLLIFNNINGKEDLSYNSFQVSDNSYRYIQFGNFNFDQNDERMVFVRGNETTQMPGGGSATYSGDSILNFHNKDEQYLRTETGTMSARADFAKGTLDLSVKTPSHSGSITEAHINGNGFFGADEKKTVIGGNFAGPLAEEIFGSYSHIDQDGSTVWGGFGGKKQ</sequence>
<dbReference type="InterPro" id="IPR001677">
    <property type="entry name" value="TbpB_B_D"/>
</dbReference>
<dbReference type="Proteomes" id="UP000004870">
    <property type="component" value="Unassembled WGS sequence"/>
</dbReference>
<keyword evidence="2" id="KW-0732">Signal</keyword>
<feature type="region of interest" description="Disordered" evidence="1">
    <location>
        <begin position="36"/>
        <end position="106"/>
    </location>
</feature>
<dbReference type="HOGENOM" id="CLU_989336_0_0_6"/>
<comment type="caution">
    <text evidence="4">The sequence shown here is derived from an EMBL/GenBank/DDBJ whole genome shotgun (WGS) entry which is preliminary data.</text>
</comment>
<protein>
    <recommendedName>
        <fullName evidence="3">Transferrin-binding protein B C-lobe/N-lobe beta-barrel domain-containing protein</fullName>
    </recommendedName>
</protein>
<evidence type="ECO:0000313" key="4">
    <source>
        <dbReference type="EMBL" id="EEV88537.1"/>
    </source>
</evidence>
<evidence type="ECO:0000256" key="1">
    <source>
        <dbReference type="SAM" id="MobiDB-lite"/>
    </source>
</evidence>
<feature type="chain" id="PRO_5002990144" description="Transferrin-binding protein B C-lobe/N-lobe beta-barrel domain-containing protein" evidence="2">
    <location>
        <begin position="36"/>
        <end position="318"/>
    </location>
</feature>
<dbReference type="EMBL" id="ACKY01000064">
    <property type="protein sequence ID" value="EEV88537.1"/>
    <property type="molecule type" value="Genomic_DNA"/>
</dbReference>
<evidence type="ECO:0000259" key="3">
    <source>
        <dbReference type="Pfam" id="PF01298"/>
    </source>
</evidence>
<accession>C8N9Z9</accession>
<reference evidence="4 5" key="1">
    <citation type="submission" date="2009-08" db="EMBL/GenBank/DDBJ databases">
        <authorList>
            <person name="Qin X."/>
            <person name="Bachman B."/>
            <person name="Battles P."/>
            <person name="Bell A."/>
            <person name="Bess C."/>
            <person name="Bickham C."/>
            <person name="Chaboub L."/>
            <person name="Chen D."/>
            <person name="Coyle M."/>
            <person name="Deiros D.R."/>
            <person name="Dinh H."/>
            <person name="Forbes L."/>
            <person name="Fowler G."/>
            <person name="Francisco L."/>
            <person name="Fu Q."/>
            <person name="Gubbala S."/>
            <person name="Hale W."/>
            <person name="Han Y."/>
            <person name="Hemphill L."/>
            <person name="Highlander S.K."/>
            <person name="Hirani K."/>
            <person name="Hogues M."/>
            <person name="Jackson L."/>
            <person name="Jakkamsetti A."/>
            <person name="Javaid M."/>
            <person name="Jiang H."/>
            <person name="Korchina V."/>
            <person name="Kovar C."/>
            <person name="Lara F."/>
            <person name="Lee S."/>
            <person name="Mata R."/>
            <person name="Mathew T."/>
            <person name="Moen C."/>
            <person name="Morales K."/>
            <person name="Munidasa M."/>
            <person name="Nazareth L."/>
            <person name="Ngo R."/>
            <person name="Nguyen L."/>
            <person name="Okwuonu G."/>
            <person name="Ongeri F."/>
            <person name="Patil S."/>
            <person name="Petrosino J."/>
            <person name="Pham C."/>
            <person name="Pham P."/>
            <person name="Pu L.-L."/>
            <person name="Puazo M."/>
            <person name="Raj R."/>
            <person name="Reid J."/>
            <person name="Rouhana J."/>
            <person name="Saada N."/>
            <person name="Shang Y."/>
            <person name="Simmons D."/>
            <person name="Thornton R."/>
            <person name="Warren J."/>
            <person name="Weissenberger G."/>
            <person name="Zhang J."/>
            <person name="Zhang L."/>
            <person name="Zhou C."/>
            <person name="Zhu D."/>
            <person name="Muzny D."/>
            <person name="Worley K."/>
            <person name="Gibbs R."/>
        </authorList>
    </citation>
    <scope>NUCLEOTIDE SEQUENCE [LARGE SCALE GENOMIC DNA]</scope>
    <source>
        <strain evidence="5">ATCC 15826 / DSM 8339 / NCTC 10426 / 6573</strain>
    </source>
</reference>
<name>C8N9Z9_CARH6</name>